<organism evidence="1 2">
    <name type="scientific">Popillia japonica</name>
    <name type="common">Japanese beetle</name>
    <dbReference type="NCBI Taxonomy" id="7064"/>
    <lineage>
        <taxon>Eukaryota</taxon>
        <taxon>Metazoa</taxon>
        <taxon>Ecdysozoa</taxon>
        <taxon>Arthropoda</taxon>
        <taxon>Hexapoda</taxon>
        <taxon>Insecta</taxon>
        <taxon>Pterygota</taxon>
        <taxon>Neoptera</taxon>
        <taxon>Endopterygota</taxon>
        <taxon>Coleoptera</taxon>
        <taxon>Polyphaga</taxon>
        <taxon>Scarabaeiformia</taxon>
        <taxon>Scarabaeidae</taxon>
        <taxon>Rutelinae</taxon>
        <taxon>Popillia</taxon>
    </lineage>
</organism>
<dbReference type="EMBL" id="JASPKY010000345">
    <property type="protein sequence ID" value="KAK9707630.1"/>
    <property type="molecule type" value="Genomic_DNA"/>
</dbReference>
<gene>
    <name evidence="1" type="ORF">QE152_g27707</name>
</gene>
<name>A0AAW1JSK4_POPJA</name>
<dbReference type="InterPro" id="IPR019375">
    <property type="entry name" value="Ribosomal_bS1m"/>
</dbReference>
<dbReference type="Pfam" id="PF10246">
    <property type="entry name" value="MRP-S35"/>
    <property type="match status" value="1"/>
</dbReference>
<dbReference type="PANTHER" id="PTHR13447">
    <property type="entry name" value="MITOCHONDRIAL 28S RIBOSOMAL PROTEIN S28"/>
    <property type="match status" value="1"/>
</dbReference>
<comment type="caution">
    <text evidence="1">The sequence shown here is derived from an EMBL/GenBank/DDBJ whole genome shotgun (WGS) entry which is preliminary data.</text>
</comment>
<dbReference type="PANTHER" id="PTHR13447:SF2">
    <property type="entry name" value="SMALL RIBOSOMAL SUBUNIT PROTEIN BS1M"/>
    <property type="match status" value="1"/>
</dbReference>
<sequence>MSLKRFLNKTLLNRNIIPLARYYSQETQNAQENPAPTKSGYAKAFEKFQSLEDADKEKLQTFKQLLMKSKFIDLGDPEGKIVTGRIFHIVEDDLYIDFGWKFHCVCTRPKTNSSSYVRGAKVRLMIKELELSSRFLGYEKDLTLLEADCVLLGLSQDQSSKTT</sequence>
<dbReference type="AlphaFoldDB" id="A0AAW1JSK4"/>
<keyword evidence="2" id="KW-1185">Reference proteome</keyword>
<reference evidence="1 2" key="1">
    <citation type="journal article" date="2024" name="BMC Genomics">
        <title>De novo assembly and annotation of Popillia japonica's genome with initial clues to its potential as an invasive pest.</title>
        <authorList>
            <person name="Cucini C."/>
            <person name="Boschi S."/>
            <person name="Funari R."/>
            <person name="Cardaioli E."/>
            <person name="Iannotti N."/>
            <person name="Marturano G."/>
            <person name="Paoli F."/>
            <person name="Bruttini M."/>
            <person name="Carapelli A."/>
            <person name="Frati F."/>
            <person name="Nardi F."/>
        </authorList>
    </citation>
    <scope>NUCLEOTIDE SEQUENCE [LARGE SCALE GENOMIC DNA]</scope>
    <source>
        <strain evidence="1">DMR45628</strain>
    </source>
</reference>
<evidence type="ECO:0000313" key="1">
    <source>
        <dbReference type="EMBL" id="KAK9707630.1"/>
    </source>
</evidence>
<dbReference type="Proteomes" id="UP001458880">
    <property type="component" value="Unassembled WGS sequence"/>
</dbReference>
<keyword evidence="1" id="KW-0687">Ribonucleoprotein</keyword>
<protein>
    <submittedName>
        <fullName evidence="1">Mitochondrial ribosomal protein MRP-S35</fullName>
    </submittedName>
</protein>
<proteinExistence type="predicted"/>
<accession>A0AAW1JSK4</accession>
<dbReference type="GO" id="GO:0005763">
    <property type="term" value="C:mitochondrial small ribosomal subunit"/>
    <property type="evidence" value="ECO:0007669"/>
    <property type="project" value="TreeGrafter"/>
</dbReference>
<keyword evidence="1" id="KW-0689">Ribosomal protein</keyword>
<evidence type="ECO:0000313" key="2">
    <source>
        <dbReference type="Proteomes" id="UP001458880"/>
    </source>
</evidence>